<feature type="region of interest" description="Disordered" evidence="15">
    <location>
        <begin position="213"/>
        <end position="236"/>
    </location>
</feature>
<keyword evidence="7" id="KW-0479">Metal-binding</keyword>
<evidence type="ECO:0000256" key="12">
    <source>
        <dbReference type="ARBA" id="ARBA00023014"/>
    </source>
</evidence>
<dbReference type="GO" id="GO:0003677">
    <property type="term" value="F:DNA binding"/>
    <property type="evidence" value="ECO:0007669"/>
    <property type="project" value="InterPro"/>
</dbReference>
<keyword evidence="13" id="KW-0234">DNA repair</keyword>
<evidence type="ECO:0000313" key="23">
    <source>
        <dbReference type="EMBL" id="CAF4130206.1"/>
    </source>
</evidence>
<dbReference type="PANTHER" id="PTHR45812">
    <property type="entry name" value="DNA POLYMERASE ZETA CATALYTIC SUBUNIT"/>
    <property type="match status" value="1"/>
</dbReference>
<dbReference type="Gene3D" id="1.10.287.690">
    <property type="entry name" value="Helix hairpin bin"/>
    <property type="match status" value="1"/>
</dbReference>
<sequence length="1210" mass="139676">MRIKPRTNMLSVRIVITDHYLAEANPEFDPKQSELLRHDVKRVPVIRIFGPNQDGKKVCLHLHGVFPYLLIKCTNDDIRYAHQLAHSLDKAINLSYGNGDSQAQHVHDIDLIQLLPIYGYHEKKETFWKIYFYNPQVIRKASDLLLGGAVMNQSFQPHEAHVPLNLQFFIDYNLYGMNFILFRYGKLRKSSQTRQGISNPGLQALWDGERSRRQKEKLHQPLTPPTSPERPNANPFDAEIKNREKLKVFVSKRAKKPLILSNEQESTVKIDRDEATATVDIVQIQRINSNSQHAALLADENSPQNADIDRLADLLADLDDSQAVENDSILAVNTKTIEHIADEDELIDDEQPQRSLSSRSTTLKRKLSNEDTVEPPYIPAIAEVLNGDVDYKLSDDILVQQITVDGTNGSDKMEEERIKNQKIALEKFFVNGQETKVDYCWLETCQRPPKKKLSAYSRKKATNIVCQDIEDETERVKMFSAIPEYVSKHSHCHFDSTESNNAYTMPHNDRITQWYEPLLQPPHPKYYRQMNIKNKIDLNNASLLNENNTQILDDSWNDISFALETQDKDSDSGQSFSQQKKLNTSLSSTSQRYRRSSSTTSVQQQKTGVHQPRCFRSLLSERIQKHRKKKSLKRSRKQIQTNLESSYLSLTCSLPLRNEPKSRTNLFHKQSTITNAFLRKFAAKPICSRNLSVIDQATLNNSHGFRIDQFNMDDLLHECQYLTILSFELLCKTEEQFAYLLEKDEICCIFFTVSNETMSGWQCETCALICDKYFYHDDPVSILKTFNQDKHSIELFSNEKDLILKFITIVEQYDPDILTCYDIKLGLNYLIKRAYQKYNFDLLSQLSRIPKQKENSHRIRTQMQADGTELPVIAGRILLDLWKILRSEVTLNVYTFENVVYHVLHERIPKYNLDLLSKWFTGQNNTNDRFIESYGLRNISCLLDYFWTRTVGNFRLLYQLDLLNKTSEFARVYGIEFYQVLSRGSQYRVESMMIRLAKCLSYVTVTPDNYQRLHMRAPECIPLTLEPLSNIYFSPIAVLDFQSLYPSIIIAYNLCFSTCLGRIDQLNKQGPFKFGCTSLTISDEILDKIDFDNDLFCSPNGCAFVLPHIRRGILPIMLEEILSTRVMIKSTMKLIKQNSTLYRILDARQLCLKLIANVTFGYTSANYSGRMPAVELGDTIVHTARTVLGRAIDFVKTNPKFGGRVVYGDT</sequence>
<feature type="compositionally biased region" description="Low complexity" evidence="15">
    <location>
        <begin position="584"/>
        <end position="605"/>
    </location>
</feature>
<comment type="caution">
    <text evidence="21">The sequence shown here is derived from an EMBL/GenBank/DDBJ whole genome shotgun (WGS) entry which is preliminary data.</text>
</comment>
<evidence type="ECO:0000256" key="5">
    <source>
        <dbReference type="ARBA" id="ARBA00022679"/>
    </source>
</evidence>
<feature type="domain" description="DNA polymerase zeta catalytic subunit N-terminal" evidence="19">
    <location>
        <begin position="9"/>
        <end position="63"/>
    </location>
</feature>
<evidence type="ECO:0000256" key="11">
    <source>
        <dbReference type="ARBA" id="ARBA00023004"/>
    </source>
</evidence>
<dbReference type="EC" id="2.7.7.7" evidence="3"/>
<evidence type="ECO:0000256" key="1">
    <source>
        <dbReference type="ARBA" id="ARBA00001966"/>
    </source>
</evidence>
<feature type="region of interest" description="Disordered" evidence="15">
    <location>
        <begin position="567"/>
        <end position="611"/>
    </location>
</feature>
<evidence type="ECO:0000256" key="6">
    <source>
        <dbReference type="ARBA" id="ARBA00022695"/>
    </source>
</evidence>
<keyword evidence="10" id="KW-0239">DNA-directed DNA polymerase</keyword>
<feature type="region of interest" description="Disordered" evidence="15">
    <location>
        <begin position="348"/>
        <end position="368"/>
    </location>
</feature>
<dbReference type="SMART" id="SM00486">
    <property type="entry name" value="POLBc"/>
    <property type="match status" value="1"/>
</dbReference>
<dbReference type="EMBL" id="CAJNOK010011089">
    <property type="protein sequence ID" value="CAF1131844.1"/>
    <property type="molecule type" value="Genomic_DNA"/>
</dbReference>
<feature type="domain" description="DNA-directed DNA polymerase family B exonuclease" evidence="17">
    <location>
        <begin position="720"/>
        <end position="899"/>
    </location>
</feature>
<gene>
    <name evidence="21" type="ORF">GPM918_LOCUS28608</name>
    <name evidence="20" type="ORF">OVA965_LOCUS20693</name>
    <name evidence="23" type="ORF">SRO942_LOCUS29123</name>
    <name evidence="22" type="ORF">TMI583_LOCUS21151</name>
</gene>
<dbReference type="EMBL" id="CAJNOQ010012558">
    <property type="protein sequence ID" value="CAF1302837.1"/>
    <property type="molecule type" value="Genomic_DNA"/>
</dbReference>
<organism evidence="21 24">
    <name type="scientific">Didymodactylos carnosus</name>
    <dbReference type="NCBI Taxonomy" id="1234261"/>
    <lineage>
        <taxon>Eukaryota</taxon>
        <taxon>Metazoa</taxon>
        <taxon>Spiralia</taxon>
        <taxon>Gnathifera</taxon>
        <taxon>Rotifera</taxon>
        <taxon>Eurotatoria</taxon>
        <taxon>Bdelloidea</taxon>
        <taxon>Philodinida</taxon>
        <taxon>Philodinidae</taxon>
        <taxon>Didymodactylos</taxon>
    </lineage>
</organism>
<evidence type="ECO:0000256" key="4">
    <source>
        <dbReference type="ARBA" id="ARBA00021589"/>
    </source>
</evidence>
<dbReference type="GO" id="GO:0051536">
    <property type="term" value="F:iron-sulfur cluster binding"/>
    <property type="evidence" value="ECO:0007669"/>
    <property type="project" value="UniProtKB-KW"/>
</dbReference>
<evidence type="ECO:0000256" key="10">
    <source>
        <dbReference type="ARBA" id="ARBA00022932"/>
    </source>
</evidence>
<dbReference type="Proteomes" id="UP000682733">
    <property type="component" value="Unassembled WGS sequence"/>
</dbReference>
<dbReference type="Proteomes" id="UP000681722">
    <property type="component" value="Unassembled WGS sequence"/>
</dbReference>
<evidence type="ECO:0000256" key="3">
    <source>
        <dbReference type="ARBA" id="ARBA00012417"/>
    </source>
</evidence>
<keyword evidence="12" id="KW-0411">Iron-sulfur</keyword>
<dbReference type="GO" id="GO:0042276">
    <property type="term" value="P:error-prone translesion synthesis"/>
    <property type="evidence" value="ECO:0007669"/>
    <property type="project" value="TreeGrafter"/>
</dbReference>
<evidence type="ECO:0000256" key="13">
    <source>
        <dbReference type="ARBA" id="ARBA00023204"/>
    </source>
</evidence>
<feature type="compositionally biased region" description="Polar residues" evidence="15">
    <location>
        <begin position="572"/>
        <end position="583"/>
    </location>
</feature>
<dbReference type="GO" id="GO:0016035">
    <property type="term" value="C:zeta DNA polymerase complex"/>
    <property type="evidence" value="ECO:0007669"/>
    <property type="project" value="InterPro"/>
</dbReference>
<dbReference type="InterPro" id="IPR006172">
    <property type="entry name" value="DNA-dir_DNA_pol_B"/>
</dbReference>
<protein>
    <recommendedName>
        <fullName evidence="4">DNA polymerase zeta catalytic subunit</fullName>
        <ecNumber evidence="3">2.7.7.7</ecNumber>
    </recommendedName>
</protein>
<dbReference type="FunFam" id="1.10.287.690:FF:000002">
    <property type="entry name" value="DNA polymerase zeta"/>
    <property type="match status" value="1"/>
</dbReference>
<keyword evidence="6" id="KW-0548">Nucleotidyltransferase</keyword>
<dbReference type="InterPro" id="IPR006133">
    <property type="entry name" value="DNA-dir_DNA_pol_B_exonuc"/>
</dbReference>
<evidence type="ECO:0000256" key="15">
    <source>
        <dbReference type="SAM" id="MobiDB-lite"/>
    </source>
</evidence>
<dbReference type="InterPro" id="IPR030559">
    <property type="entry name" value="PolZ_Rev3"/>
</dbReference>
<keyword evidence="5" id="KW-0808">Transferase</keyword>
<dbReference type="Pfam" id="PF00136">
    <property type="entry name" value="DNA_pol_B"/>
    <property type="match status" value="1"/>
</dbReference>
<evidence type="ECO:0000256" key="9">
    <source>
        <dbReference type="ARBA" id="ARBA00022833"/>
    </source>
</evidence>
<dbReference type="PANTHER" id="PTHR45812:SF1">
    <property type="entry name" value="DNA POLYMERASE ZETA CATALYTIC SUBUNIT"/>
    <property type="match status" value="1"/>
</dbReference>
<evidence type="ECO:0000259" key="19">
    <source>
        <dbReference type="Pfam" id="PF24065"/>
    </source>
</evidence>
<dbReference type="Pfam" id="PF24055">
    <property type="entry name" value="POL3_N"/>
    <property type="match status" value="1"/>
</dbReference>
<accession>A0A815DW00</accession>
<comment type="catalytic activity">
    <reaction evidence="14">
        <text>DNA(n) + a 2'-deoxyribonucleoside 5'-triphosphate = DNA(n+1) + diphosphate</text>
        <dbReference type="Rhea" id="RHEA:22508"/>
        <dbReference type="Rhea" id="RHEA-COMP:17339"/>
        <dbReference type="Rhea" id="RHEA-COMP:17340"/>
        <dbReference type="ChEBI" id="CHEBI:33019"/>
        <dbReference type="ChEBI" id="CHEBI:61560"/>
        <dbReference type="ChEBI" id="CHEBI:173112"/>
        <dbReference type="EC" id="2.7.7.7"/>
    </reaction>
</comment>
<dbReference type="Gene3D" id="3.90.1600.10">
    <property type="entry name" value="Palm domain of DNA polymerase"/>
    <property type="match status" value="1"/>
</dbReference>
<dbReference type="GO" id="GO:0000724">
    <property type="term" value="P:double-strand break repair via homologous recombination"/>
    <property type="evidence" value="ECO:0007669"/>
    <property type="project" value="TreeGrafter"/>
</dbReference>
<dbReference type="InterPro" id="IPR056435">
    <property type="entry name" value="DPOD/Z_N"/>
</dbReference>
<dbReference type="GO" id="GO:0000166">
    <property type="term" value="F:nucleotide binding"/>
    <property type="evidence" value="ECO:0007669"/>
    <property type="project" value="InterPro"/>
</dbReference>
<dbReference type="Pfam" id="PF24065">
    <property type="entry name" value="REV3_N"/>
    <property type="match status" value="1"/>
</dbReference>
<feature type="domain" description="DNA-directed DNA polymerase family B multifunctional" evidence="16">
    <location>
        <begin position="976"/>
        <end position="1210"/>
    </location>
</feature>
<evidence type="ECO:0000313" key="24">
    <source>
        <dbReference type="Proteomes" id="UP000663829"/>
    </source>
</evidence>
<evidence type="ECO:0000256" key="2">
    <source>
        <dbReference type="ARBA" id="ARBA00005755"/>
    </source>
</evidence>
<dbReference type="Proteomes" id="UP000663829">
    <property type="component" value="Unassembled WGS sequence"/>
</dbReference>
<keyword evidence="9" id="KW-0862">Zinc</keyword>
<evidence type="ECO:0000259" key="17">
    <source>
        <dbReference type="Pfam" id="PF03104"/>
    </source>
</evidence>
<evidence type="ECO:0000313" key="21">
    <source>
        <dbReference type="EMBL" id="CAF1302837.1"/>
    </source>
</evidence>
<dbReference type="AlphaFoldDB" id="A0A815DW00"/>
<feature type="non-terminal residue" evidence="21">
    <location>
        <position position="1"/>
    </location>
</feature>
<dbReference type="InterPro" id="IPR023211">
    <property type="entry name" value="DNA_pol_palm_dom_sf"/>
</dbReference>
<evidence type="ECO:0000256" key="7">
    <source>
        <dbReference type="ARBA" id="ARBA00022723"/>
    </source>
</evidence>
<dbReference type="GO" id="GO:0005634">
    <property type="term" value="C:nucleus"/>
    <property type="evidence" value="ECO:0007669"/>
    <property type="project" value="TreeGrafter"/>
</dbReference>
<dbReference type="CDD" id="cd05778">
    <property type="entry name" value="DNA_polB_zeta_exo"/>
    <property type="match status" value="1"/>
</dbReference>
<dbReference type="PRINTS" id="PR00106">
    <property type="entry name" value="DNAPOLB"/>
</dbReference>
<comment type="cofactor">
    <cofactor evidence="1">
        <name>[4Fe-4S] cluster</name>
        <dbReference type="ChEBI" id="CHEBI:49883"/>
    </cofactor>
</comment>
<dbReference type="SUPFAM" id="SSF56672">
    <property type="entry name" value="DNA/RNA polymerases"/>
    <property type="match status" value="1"/>
</dbReference>
<feature type="domain" description="DNA polymerase delta/zeta catalytic subunit N-terminal" evidence="18">
    <location>
        <begin position="64"/>
        <end position="138"/>
    </location>
</feature>
<keyword evidence="24" id="KW-1185">Reference proteome</keyword>
<dbReference type="EMBL" id="CAJOBC010038314">
    <property type="protein sequence ID" value="CAF4130206.1"/>
    <property type="molecule type" value="Genomic_DNA"/>
</dbReference>
<proteinExistence type="inferred from homology"/>
<name>A0A815DW00_9BILA</name>
<dbReference type="Pfam" id="PF03104">
    <property type="entry name" value="DNA_pol_B_exo1"/>
    <property type="match status" value="1"/>
</dbReference>
<dbReference type="Gene3D" id="3.30.342.10">
    <property type="entry name" value="DNA Polymerase, chain B, domain 1"/>
    <property type="match status" value="1"/>
</dbReference>
<dbReference type="InterPro" id="IPR043502">
    <property type="entry name" value="DNA/RNA_pol_sf"/>
</dbReference>
<comment type="similarity">
    <text evidence="2">Belongs to the DNA polymerase type-B family.</text>
</comment>
<dbReference type="InterPro" id="IPR012337">
    <property type="entry name" value="RNaseH-like_sf"/>
</dbReference>
<evidence type="ECO:0000259" key="16">
    <source>
        <dbReference type="Pfam" id="PF00136"/>
    </source>
</evidence>
<dbReference type="GO" id="GO:0003887">
    <property type="term" value="F:DNA-directed DNA polymerase activity"/>
    <property type="evidence" value="ECO:0007669"/>
    <property type="project" value="UniProtKB-KW"/>
</dbReference>
<evidence type="ECO:0000256" key="8">
    <source>
        <dbReference type="ARBA" id="ARBA00022763"/>
    </source>
</evidence>
<keyword evidence="11" id="KW-0408">Iron</keyword>
<dbReference type="InterPro" id="IPR006134">
    <property type="entry name" value="DNA-dir_DNA_pol_B_multi_dom"/>
</dbReference>
<dbReference type="EMBL" id="CAJOBA010022232">
    <property type="protein sequence ID" value="CAF3916059.1"/>
    <property type="molecule type" value="Genomic_DNA"/>
</dbReference>
<evidence type="ECO:0000313" key="20">
    <source>
        <dbReference type="EMBL" id="CAF1131844.1"/>
    </source>
</evidence>
<dbReference type="GO" id="GO:0046872">
    <property type="term" value="F:metal ion binding"/>
    <property type="evidence" value="ECO:0007669"/>
    <property type="project" value="UniProtKB-KW"/>
</dbReference>
<dbReference type="InterPro" id="IPR036397">
    <property type="entry name" value="RNaseH_sf"/>
</dbReference>
<dbReference type="SUPFAM" id="SSF53098">
    <property type="entry name" value="Ribonuclease H-like"/>
    <property type="match status" value="1"/>
</dbReference>
<keyword evidence="8" id="KW-0227">DNA damage</keyword>
<evidence type="ECO:0000259" key="18">
    <source>
        <dbReference type="Pfam" id="PF24055"/>
    </source>
</evidence>
<reference evidence="21" key="1">
    <citation type="submission" date="2021-02" db="EMBL/GenBank/DDBJ databases">
        <authorList>
            <person name="Nowell W R."/>
        </authorList>
    </citation>
    <scope>NUCLEOTIDE SEQUENCE</scope>
</reference>
<evidence type="ECO:0000256" key="14">
    <source>
        <dbReference type="ARBA" id="ARBA00049244"/>
    </source>
</evidence>
<dbReference type="OrthoDB" id="2414538at2759"/>
<dbReference type="Gene3D" id="3.30.420.10">
    <property type="entry name" value="Ribonuclease H-like superfamily/Ribonuclease H"/>
    <property type="match status" value="1"/>
</dbReference>
<evidence type="ECO:0000313" key="22">
    <source>
        <dbReference type="EMBL" id="CAF3916059.1"/>
    </source>
</evidence>
<dbReference type="Proteomes" id="UP000677228">
    <property type="component" value="Unassembled WGS sequence"/>
</dbReference>
<dbReference type="InterPro" id="IPR056447">
    <property type="entry name" value="REV3_N"/>
</dbReference>